<keyword evidence="14" id="KW-0030">Aminoacyl-tRNA synthetase</keyword>
<dbReference type="InterPro" id="IPR051335">
    <property type="entry name" value="Alanyl-tRNA_Editing_Enzymes"/>
</dbReference>
<dbReference type="GO" id="GO:0046872">
    <property type="term" value="F:metal ion binding"/>
    <property type="evidence" value="ECO:0007669"/>
    <property type="project" value="UniProtKB-KW"/>
</dbReference>
<evidence type="ECO:0000256" key="6">
    <source>
        <dbReference type="ARBA" id="ARBA00022555"/>
    </source>
</evidence>
<dbReference type="Pfam" id="PF07973">
    <property type="entry name" value="tRNA_SAD"/>
    <property type="match status" value="1"/>
</dbReference>
<keyword evidence="8" id="KW-0479">Metal-binding</keyword>
<evidence type="ECO:0000256" key="14">
    <source>
        <dbReference type="ARBA" id="ARBA00023146"/>
    </source>
</evidence>
<dbReference type="GO" id="GO:0005524">
    <property type="term" value="F:ATP binding"/>
    <property type="evidence" value="ECO:0007669"/>
    <property type="project" value="UniProtKB-KW"/>
</dbReference>
<evidence type="ECO:0000256" key="5">
    <source>
        <dbReference type="ARBA" id="ARBA00017959"/>
    </source>
</evidence>
<dbReference type="PROSITE" id="PS50860">
    <property type="entry name" value="AA_TRNA_LIGASE_II_ALA"/>
    <property type="match status" value="1"/>
</dbReference>
<organism evidence="17 18">
    <name type="scientific">Oceanobacillus piezotolerans</name>
    <dbReference type="NCBI Taxonomy" id="2448030"/>
    <lineage>
        <taxon>Bacteria</taxon>
        <taxon>Bacillati</taxon>
        <taxon>Bacillota</taxon>
        <taxon>Bacilli</taxon>
        <taxon>Bacillales</taxon>
        <taxon>Bacillaceae</taxon>
        <taxon>Oceanobacillus</taxon>
    </lineage>
</organism>
<protein>
    <recommendedName>
        <fullName evidence="5">Alanine--tRNA ligase</fullName>
        <ecNumber evidence="4">6.1.1.7</ecNumber>
    </recommendedName>
    <alternativeName>
        <fullName evidence="15">Alanyl-tRNA synthetase</fullName>
    </alternativeName>
</protein>
<dbReference type="GO" id="GO:0006419">
    <property type="term" value="P:alanyl-tRNA aminoacylation"/>
    <property type="evidence" value="ECO:0007669"/>
    <property type="project" value="InterPro"/>
</dbReference>
<keyword evidence="6" id="KW-0820">tRNA-binding</keyword>
<dbReference type="Pfam" id="PF02272">
    <property type="entry name" value="DHHA1"/>
    <property type="match status" value="1"/>
</dbReference>
<dbReference type="Gene3D" id="2.40.30.130">
    <property type="match status" value="1"/>
</dbReference>
<evidence type="ECO:0000256" key="8">
    <source>
        <dbReference type="ARBA" id="ARBA00022723"/>
    </source>
</evidence>
<dbReference type="InterPro" id="IPR009000">
    <property type="entry name" value="Transl_B-barrel_sf"/>
</dbReference>
<dbReference type="FunFam" id="3.10.310.40:FF:000001">
    <property type="entry name" value="Alanine--tRNA ligase"/>
    <property type="match status" value="1"/>
</dbReference>
<comment type="similarity">
    <text evidence="3">Belongs to the class-II aminoacyl-tRNA synthetase family.</text>
</comment>
<evidence type="ECO:0000256" key="10">
    <source>
        <dbReference type="ARBA" id="ARBA00022833"/>
    </source>
</evidence>
<dbReference type="RefSeq" id="WP_121521277.1">
    <property type="nucleotide sequence ID" value="NZ_RCHR01000001.1"/>
</dbReference>
<evidence type="ECO:0000256" key="1">
    <source>
        <dbReference type="ARBA" id="ARBA00001947"/>
    </source>
</evidence>
<dbReference type="SUPFAM" id="SSF50447">
    <property type="entry name" value="Translation proteins"/>
    <property type="match status" value="1"/>
</dbReference>
<keyword evidence="13" id="KW-0648">Protein biosynthesis</keyword>
<dbReference type="OrthoDB" id="9812949at2"/>
<comment type="caution">
    <text evidence="17">The sequence shown here is derived from an EMBL/GenBank/DDBJ whole genome shotgun (WGS) entry which is preliminary data.</text>
</comment>
<dbReference type="Gene3D" id="3.30.980.10">
    <property type="entry name" value="Threonyl-trna Synthetase, Chain A, domain 2"/>
    <property type="match status" value="1"/>
</dbReference>
<dbReference type="GO" id="GO:0004813">
    <property type="term" value="F:alanine-tRNA ligase activity"/>
    <property type="evidence" value="ECO:0007669"/>
    <property type="project" value="UniProtKB-EC"/>
</dbReference>
<evidence type="ECO:0000256" key="2">
    <source>
        <dbReference type="ARBA" id="ARBA00004496"/>
    </source>
</evidence>
<keyword evidence="10" id="KW-0862">Zinc</keyword>
<sequence length="401" mass="45927">MHTERLYYQDPYIDTFSAKILHKGQDQKGRLYVVLDKTAFYPTGGGQPHDIGTLNHVQVYDVEDVEGEIRHFIDVPLQEDSCYGKVNWIRRLDHMQQHAGQHILSASFEELFGYKTVSFHLSTETCTVDLDITTLTEEEANKAEERVNQIILENRPIETKWVTEDEIHQYPLRKALSVTDNIRLVIIPEFDYNGCGGTHPNSTGQVNQLKILQWEKQKKKIRIHFVCGTRVLKQLHEKHRIIQRLTPLLNAPQEDLESAAKRLIEQQKIFEATISELKMEILKQEGSKLIEESIDTDHFHLVKNISIDRSITELQQLAKHITQNEDSILVLFVNKKEEKLQVICARSEDLDQNMNQLLKDVLPAINGKGGGSDSFAQGGGEPKVSPEDLIDKMLNVISTDF</sequence>
<dbReference type="SMART" id="SM00863">
    <property type="entry name" value="tRNA_SAD"/>
    <property type="match status" value="1"/>
</dbReference>
<feature type="domain" description="Alanyl-transfer RNA synthetases family profile" evidence="16">
    <location>
        <begin position="1"/>
        <end position="237"/>
    </location>
</feature>
<name>A0A498DMI4_9BACI</name>
<dbReference type="GO" id="GO:0000049">
    <property type="term" value="F:tRNA binding"/>
    <property type="evidence" value="ECO:0007669"/>
    <property type="project" value="UniProtKB-KW"/>
</dbReference>
<proteinExistence type="inferred from homology"/>
<keyword evidence="9" id="KW-0547">Nucleotide-binding</keyword>
<keyword evidence="18" id="KW-1185">Reference proteome</keyword>
<dbReference type="PANTHER" id="PTHR43462">
    <property type="entry name" value="ALANYL-TRNA EDITING PROTEIN"/>
    <property type="match status" value="1"/>
</dbReference>
<dbReference type="AlphaFoldDB" id="A0A498DMI4"/>
<keyword evidence="12" id="KW-0694">RNA-binding</keyword>
<dbReference type="InterPro" id="IPR012947">
    <property type="entry name" value="tRNA_SAD"/>
</dbReference>
<evidence type="ECO:0000259" key="16">
    <source>
        <dbReference type="PROSITE" id="PS50860"/>
    </source>
</evidence>
<evidence type="ECO:0000313" key="17">
    <source>
        <dbReference type="EMBL" id="RLL48260.1"/>
    </source>
</evidence>
<keyword evidence="11" id="KW-0067">ATP-binding</keyword>
<dbReference type="SUPFAM" id="SSF55186">
    <property type="entry name" value="ThrRS/AlaRS common domain"/>
    <property type="match status" value="1"/>
</dbReference>
<reference evidence="17 18" key="1">
    <citation type="submission" date="2018-10" db="EMBL/GenBank/DDBJ databases">
        <title>Oceanobacillus sp. YLB-02 draft genome.</title>
        <authorList>
            <person name="Yu L."/>
        </authorList>
    </citation>
    <scope>NUCLEOTIDE SEQUENCE [LARGE SCALE GENOMIC DNA]</scope>
    <source>
        <strain evidence="17 18">YLB-02</strain>
    </source>
</reference>
<comment type="cofactor">
    <cofactor evidence="1">
        <name>Zn(2+)</name>
        <dbReference type="ChEBI" id="CHEBI:29105"/>
    </cofactor>
</comment>
<evidence type="ECO:0000256" key="9">
    <source>
        <dbReference type="ARBA" id="ARBA00022741"/>
    </source>
</evidence>
<dbReference type="EC" id="6.1.1.7" evidence="4"/>
<dbReference type="InterPro" id="IPR018163">
    <property type="entry name" value="Thr/Ala-tRNA-synth_IIc_edit"/>
</dbReference>
<accession>A0A498DMI4</accession>
<evidence type="ECO:0000256" key="11">
    <source>
        <dbReference type="ARBA" id="ARBA00022840"/>
    </source>
</evidence>
<evidence type="ECO:0000256" key="12">
    <source>
        <dbReference type="ARBA" id="ARBA00022884"/>
    </source>
</evidence>
<dbReference type="InterPro" id="IPR018165">
    <property type="entry name" value="Ala-tRNA-synth_IIc_core"/>
</dbReference>
<evidence type="ECO:0000256" key="3">
    <source>
        <dbReference type="ARBA" id="ARBA00008226"/>
    </source>
</evidence>
<comment type="subcellular location">
    <subcellularLocation>
        <location evidence="2">Cytoplasm</location>
    </subcellularLocation>
</comment>
<evidence type="ECO:0000313" key="18">
    <source>
        <dbReference type="Proteomes" id="UP000270219"/>
    </source>
</evidence>
<gene>
    <name evidence="17" type="ORF">D8M04_03015</name>
</gene>
<dbReference type="GO" id="GO:0002161">
    <property type="term" value="F:aminoacyl-tRNA deacylase activity"/>
    <property type="evidence" value="ECO:0007669"/>
    <property type="project" value="UniProtKB-ARBA"/>
</dbReference>
<evidence type="ECO:0000256" key="15">
    <source>
        <dbReference type="ARBA" id="ARBA00032577"/>
    </source>
</evidence>
<dbReference type="InterPro" id="IPR003156">
    <property type="entry name" value="DHHA1_dom"/>
</dbReference>
<dbReference type="EMBL" id="RCHR01000001">
    <property type="protein sequence ID" value="RLL48260.1"/>
    <property type="molecule type" value="Genomic_DNA"/>
</dbReference>
<dbReference type="GO" id="GO:0005737">
    <property type="term" value="C:cytoplasm"/>
    <property type="evidence" value="ECO:0007669"/>
    <property type="project" value="UniProtKB-SubCell"/>
</dbReference>
<dbReference type="Proteomes" id="UP000270219">
    <property type="component" value="Unassembled WGS sequence"/>
</dbReference>
<dbReference type="PANTHER" id="PTHR43462:SF1">
    <property type="entry name" value="ALANYL-TRNA EDITING PROTEIN AARSD1"/>
    <property type="match status" value="1"/>
</dbReference>
<evidence type="ECO:0000256" key="7">
    <source>
        <dbReference type="ARBA" id="ARBA00022598"/>
    </source>
</evidence>
<dbReference type="Gene3D" id="3.10.310.40">
    <property type="match status" value="1"/>
</dbReference>
<keyword evidence="7" id="KW-0436">Ligase</keyword>
<evidence type="ECO:0000256" key="4">
    <source>
        <dbReference type="ARBA" id="ARBA00013168"/>
    </source>
</evidence>
<evidence type="ECO:0000256" key="13">
    <source>
        <dbReference type="ARBA" id="ARBA00022917"/>
    </source>
</evidence>